<sequence length="196" mass="21954">MSNRRCRLERITNETTIEIKIDLDGKGENNIQTGIGFFDHMLQQISRHGLMDLDITAKGDLEVDFHHTVEDVGILLGQAIAKALGDKKGITRYASLFTPMDEALSMVAMDISGRPYLHYEVSFTGEMTGNFEVQLVEEFFRALAFNSGMTLHIRNLYGKNNHHIIESIFKAFAKALDTATSIDPRIQGVMSTKGMI</sequence>
<dbReference type="FunFam" id="3.30.230.40:FF:000001">
    <property type="entry name" value="Imidazoleglycerol-phosphate dehydratase HisB"/>
    <property type="match status" value="1"/>
</dbReference>
<comment type="similarity">
    <text evidence="6 7">Belongs to the imidazoleglycerol-phosphate dehydratase family.</text>
</comment>
<dbReference type="EMBL" id="FZOJ01000015">
    <property type="protein sequence ID" value="SNS63088.1"/>
    <property type="molecule type" value="Genomic_DNA"/>
</dbReference>
<dbReference type="Proteomes" id="UP000198304">
    <property type="component" value="Unassembled WGS sequence"/>
</dbReference>
<keyword evidence="4 6" id="KW-0368">Histidine biosynthesis</keyword>
<protein>
    <recommendedName>
        <fullName evidence="2 6">Imidazoleglycerol-phosphate dehydratase</fullName>
        <shortName evidence="6">IGPD</shortName>
        <ecNumber evidence="6 7">4.2.1.19</ecNumber>
    </recommendedName>
</protein>
<evidence type="ECO:0000256" key="6">
    <source>
        <dbReference type="HAMAP-Rule" id="MF_00076"/>
    </source>
</evidence>
<dbReference type="OrthoDB" id="9790411at2"/>
<dbReference type="PROSITE" id="PS00954">
    <property type="entry name" value="IGP_DEHYDRATASE_1"/>
    <property type="match status" value="1"/>
</dbReference>
<dbReference type="GO" id="GO:0005737">
    <property type="term" value="C:cytoplasm"/>
    <property type="evidence" value="ECO:0007669"/>
    <property type="project" value="UniProtKB-SubCell"/>
</dbReference>
<evidence type="ECO:0000313" key="9">
    <source>
        <dbReference type="Proteomes" id="UP000198304"/>
    </source>
</evidence>
<keyword evidence="9" id="KW-1185">Reference proteome</keyword>
<dbReference type="UniPathway" id="UPA00031">
    <property type="reaction ID" value="UER00011"/>
</dbReference>
<evidence type="ECO:0000256" key="3">
    <source>
        <dbReference type="ARBA" id="ARBA00022605"/>
    </source>
</evidence>
<reference evidence="8 9" key="1">
    <citation type="submission" date="2017-06" db="EMBL/GenBank/DDBJ databases">
        <authorList>
            <person name="Kim H.J."/>
            <person name="Triplett B.A."/>
        </authorList>
    </citation>
    <scope>NUCLEOTIDE SEQUENCE [LARGE SCALE GENOMIC DNA]</scope>
    <source>
        <strain evidence="8 9">SCA</strain>
    </source>
</reference>
<dbReference type="PANTHER" id="PTHR23133:SF2">
    <property type="entry name" value="IMIDAZOLEGLYCEROL-PHOSPHATE DEHYDRATASE"/>
    <property type="match status" value="1"/>
</dbReference>
<organism evidence="8 9">
    <name type="scientific">Anaerovirgula multivorans</name>
    <dbReference type="NCBI Taxonomy" id="312168"/>
    <lineage>
        <taxon>Bacteria</taxon>
        <taxon>Bacillati</taxon>
        <taxon>Bacillota</taxon>
        <taxon>Clostridia</taxon>
        <taxon>Peptostreptococcales</taxon>
        <taxon>Natronincolaceae</taxon>
        <taxon>Anaerovirgula</taxon>
    </lineage>
</organism>
<dbReference type="PANTHER" id="PTHR23133">
    <property type="entry name" value="IMIDAZOLEGLYCEROL-PHOSPHATE DEHYDRATASE HIS7"/>
    <property type="match status" value="1"/>
</dbReference>
<comment type="pathway">
    <text evidence="1 6 7">Amino-acid biosynthesis; L-histidine biosynthesis; L-histidine from 5-phospho-alpha-D-ribose 1-diphosphate: step 6/9.</text>
</comment>
<dbReference type="CDD" id="cd07914">
    <property type="entry name" value="IGPD"/>
    <property type="match status" value="1"/>
</dbReference>
<evidence type="ECO:0000256" key="4">
    <source>
        <dbReference type="ARBA" id="ARBA00023102"/>
    </source>
</evidence>
<dbReference type="InterPro" id="IPR000807">
    <property type="entry name" value="ImidazoleglycerolP_deHydtase"/>
</dbReference>
<dbReference type="AlphaFoldDB" id="A0A239G305"/>
<dbReference type="NCBIfam" id="NF002111">
    <property type="entry name" value="PRK00951.2-1"/>
    <property type="match status" value="1"/>
</dbReference>
<dbReference type="NCBIfam" id="NF002114">
    <property type="entry name" value="PRK00951.2-4"/>
    <property type="match status" value="1"/>
</dbReference>
<comment type="catalytic activity">
    <reaction evidence="6 7">
        <text>D-erythro-1-(imidazol-4-yl)glycerol 3-phosphate = 3-(imidazol-4-yl)-2-oxopropyl phosphate + H2O</text>
        <dbReference type="Rhea" id="RHEA:11040"/>
        <dbReference type="ChEBI" id="CHEBI:15377"/>
        <dbReference type="ChEBI" id="CHEBI:57766"/>
        <dbReference type="ChEBI" id="CHEBI:58278"/>
        <dbReference type="EC" id="4.2.1.19"/>
    </reaction>
</comment>
<dbReference type="InterPro" id="IPR020568">
    <property type="entry name" value="Ribosomal_Su5_D2-typ_SF"/>
</dbReference>
<dbReference type="NCBIfam" id="NF002109">
    <property type="entry name" value="PRK00951.1-5"/>
    <property type="match status" value="1"/>
</dbReference>
<keyword evidence="5 6" id="KW-0456">Lyase</keyword>
<dbReference type="Pfam" id="PF00475">
    <property type="entry name" value="IGPD"/>
    <property type="match status" value="1"/>
</dbReference>
<dbReference type="RefSeq" id="WP_089283670.1">
    <property type="nucleotide sequence ID" value="NZ_FZOJ01000015.1"/>
</dbReference>
<evidence type="ECO:0000256" key="2">
    <source>
        <dbReference type="ARBA" id="ARBA00016664"/>
    </source>
</evidence>
<comment type="subcellular location">
    <subcellularLocation>
        <location evidence="6 7">Cytoplasm</location>
    </subcellularLocation>
</comment>
<evidence type="ECO:0000256" key="7">
    <source>
        <dbReference type="RuleBase" id="RU000599"/>
    </source>
</evidence>
<dbReference type="EC" id="4.2.1.19" evidence="6 7"/>
<keyword evidence="6" id="KW-0963">Cytoplasm</keyword>
<dbReference type="PROSITE" id="PS00955">
    <property type="entry name" value="IGP_DEHYDRATASE_2"/>
    <property type="match status" value="1"/>
</dbReference>
<dbReference type="FunFam" id="3.30.230.40:FF:000003">
    <property type="entry name" value="Imidazoleglycerol-phosphate dehydratase HisB"/>
    <property type="match status" value="1"/>
</dbReference>
<dbReference type="SUPFAM" id="SSF54211">
    <property type="entry name" value="Ribosomal protein S5 domain 2-like"/>
    <property type="match status" value="2"/>
</dbReference>
<dbReference type="GO" id="GO:0004424">
    <property type="term" value="F:imidazoleglycerol-phosphate dehydratase activity"/>
    <property type="evidence" value="ECO:0007669"/>
    <property type="project" value="UniProtKB-UniRule"/>
</dbReference>
<dbReference type="InterPro" id="IPR020565">
    <property type="entry name" value="ImidazoleglycerP_deHydtase_CS"/>
</dbReference>
<dbReference type="Gene3D" id="3.30.230.40">
    <property type="entry name" value="Imidazole glycerol phosphate dehydratase, domain 1"/>
    <property type="match status" value="2"/>
</dbReference>
<keyword evidence="3 6" id="KW-0028">Amino-acid biosynthesis</keyword>
<dbReference type="HAMAP" id="MF_00076">
    <property type="entry name" value="HisB"/>
    <property type="match status" value="1"/>
</dbReference>
<dbReference type="GO" id="GO:0000105">
    <property type="term" value="P:L-histidine biosynthetic process"/>
    <property type="evidence" value="ECO:0007669"/>
    <property type="project" value="UniProtKB-UniRule"/>
</dbReference>
<evidence type="ECO:0000313" key="8">
    <source>
        <dbReference type="EMBL" id="SNS63088.1"/>
    </source>
</evidence>
<name>A0A239G305_9FIRM</name>
<accession>A0A239G305</accession>
<proteinExistence type="inferred from homology"/>
<gene>
    <name evidence="6" type="primary">hisB</name>
    <name evidence="8" type="ORF">SAMN05446037_101521</name>
</gene>
<evidence type="ECO:0000256" key="1">
    <source>
        <dbReference type="ARBA" id="ARBA00005047"/>
    </source>
</evidence>
<dbReference type="InterPro" id="IPR038494">
    <property type="entry name" value="IGPD_sf"/>
</dbReference>
<evidence type="ECO:0000256" key="5">
    <source>
        <dbReference type="ARBA" id="ARBA00023239"/>
    </source>
</evidence>